<keyword evidence="1" id="KW-1133">Transmembrane helix</keyword>
<dbReference type="Proteomes" id="UP001336835">
    <property type="component" value="Unassembled WGS sequence"/>
</dbReference>
<keyword evidence="1" id="KW-0812">Transmembrane</keyword>
<evidence type="ECO:0000256" key="1">
    <source>
        <dbReference type="SAM" id="Phobius"/>
    </source>
</evidence>
<name>A0ABU7I531_9SPHI</name>
<protein>
    <recommendedName>
        <fullName evidence="4">CcoQ/FixQ family Cbb3-type cytochrome c oxidase assembly chaperone</fullName>
    </recommendedName>
</protein>
<evidence type="ECO:0000313" key="2">
    <source>
        <dbReference type="EMBL" id="MEE1944570.1"/>
    </source>
</evidence>
<evidence type="ECO:0008006" key="4">
    <source>
        <dbReference type="Google" id="ProtNLM"/>
    </source>
</evidence>
<organism evidence="2 3">
    <name type="scientific">Pedobacter albus</name>
    <dbReference type="NCBI Taxonomy" id="3113905"/>
    <lineage>
        <taxon>Bacteria</taxon>
        <taxon>Pseudomonadati</taxon>
        <taxon>Bacteroidota</taxon>
        <taxon>Sphingobacteriia</taxon>
        <taxon>Sphingobacteriales</taxon>
        <taxon>Sphingobacteriaceae</taxon>
        <taxon>Pedobacter</taxon>
    </lineage>
</organism>
<keyword evidence="1" id="KW-0472">Membrane</keyword>
<evidence type="ECO:0000313" key="3">
    <source>
        <dbReference type="Proteomes" id="UP001336835"/>
    </source>
</evidence>
<proteinExistence type="predicted"/>
<accession>A0ABU7I531</accession>
<gene>
    <name evidence="2" type="ORF">VRU48_05590</name>
</gene>
<dbReference type="EMBL" id="JAZDQT010000001">
    <property type="protein sequence ID" value="MEE1944570.1"/>
    <property type="molecule type" value="Genomic_DNA"/>
</dbReference>
<comment type="caution">
    <text evidence="2">The sequence shown here is derived from an EMBL/GenBank/DDBJ whole genome shotgun (WGS) entry which is preliminary data.</text>
</comment>
<keyword evidence="3" id="KW-1185">Reference proteome</keyword>
<reference evidence="2 3" key="1">
    <citation type="submission" date="2024-01" db="EMBL/GenBank/DDBJ databases">
        <title>Pedobacter sp. nov., isolated from fresh soil.</title>
        <authorList>
            <person name="Le N.T.T."/>
        </authorList>
    </citation>
    <scope>NUCLEOTIDE SEQUENCE [LARGE SCALE GENOMIC DNA]</scope>
    <source>
        <strain evidence="2 3">KR3-3</strain>
    </source>
</reference>
<feature type="transmembrane region" description="Helical" evidence="1">
    <location>
        <begin position="13"/>
        <end position="34"/>
    </location>
</feature>
<dbReference type="RefSeq" id="WP_330106938.1">
    <property type="nucleotide sequence ID" value="NZ_JAZDQT010000001.1"/>
</dbReference>
<sequence>MFNQIKDLAGGEFYLISSLVMFMVFFIVVGIYLVKLNKNHSNLMSRMPIEDPQTDVAHEKD</sequence>